<name>A0A4Y2B1L5_ARAVE</name>
<gene>
    <name evidence="1" type="ORF">AVEN_131955_1</name>
</gene>
<evidence type="ECO:0000313" key="2">
    <source>
        <dbReference type="Proteomes" id="UP000499080"/>
    </source>
</evidence>
<keyword evidence="2" id="KW-1185">Reference proteome</keyword>
<reference evidence="1 2" key="1">
    <citation type="journal article" date="2019" name="Sci. Rep.">
        <title>Orb-weaving spider Araneus ventricosus genome elucidates the spidroin gene catalogue.</title>
        <authorList>
            <person name="Kono N."/>
            <person name="Nakamura H."/>
            <person name="Ohtoshi R."/>
            <person name="Moran D.A.P."/>
            <person name="Shinohara A."/>
            <person name="Yoshida Y."/>
            <person name="Fujiwara M."/>
            <person name="Mori M."/>
            <person name="Tomita M."/>
            <person name="Arakawa K."/>
        </authorList>
    </citation>
    <scope>NUCLEOTIDE SEQUENCE [LARGE SCALE GENOMIC DNA]</scope>
</reference>
<comment type="caution">
    <text evidence="1">The sequence shown here is derived from an EMBL/GenBank/DDBJ whole genome shotgun (WGS) entry which is preliminary data.</text>
</comment>
<evidence type="ECO:0000313" key="1">
    <source>
        <dbReference type="EMBL" id="GBL86221.1"/>
    </source>
</evidence>
<accession>A0A4Y2B1L5</accession>
<dbReference type="Proteomes" id="UP000499080">
    <property type="component" value="Unassembled WGS sequence"/>
</dbReference>
<protein>
    <submittedName>
        <fullName evidence="1">Uncharacterized protein</fullName>
    </submittedName>
</protein>
<proteinExistence type="predicted"/>
<dbReference type="AlphaFoldDB" id="A0A4Y2B1L5"/>
<sequence>MKLAKREENALLRVKEQENTRNKVHCSSEIPGNCMDSLEKSSGIQNFFNQPGPLSTYNPDVSGRCGLVVRCQLRSRKVPDFKPDSAEDPSCIGPVAH</sequence>
<dbReference type="EMBL" id="BGPR01000047">
    <property type="protein sequence ID" value="GBL86221.1"/>
    <property type="molecule type" value="Genomic_DNA"/>
</dbReference>
<organism evidence="1 2">
    <name type="scientific">Araneus ventricosus</name>
    <name type="common">Orbweaver spider</name>
    <name type="synonym">Epeira ventricosa</name>
    <dbReference type="NCBI Taxonomy" id="182803"/>
    <lineage>
        <taxon>Eukaryota</taxon>
        <taxon>Metazoa</taxon>
        <taxon>Ecdysozoa</taxon>
        <taxon>Arthropoda</taxon>
        <taxon>Chelicerata</taxon>
        <taxon>Arachnida</taxon>
        <taxon>Araneae</taxon>
        <taxon>Araneomorphae</taxon>
        <taxon>Entelegynae</taxon>
        <taxon>Araneoidea</taxon>
        <taxon>Araneidae</taxon>
        <taxon>Araneus</taxon>
    </lineage>
</organism>